<evidence type="ECO:0000256" key="1">
    <source>
        <dbReference type="SAM" id="MobiDB-lite"/>
    </source>
</evidence>
<dbReference type="Proteomes" id="UP001320420">
    <property type="component" value="Unassembled WGS sequence"/>
</dbReference>
<accession>A0AAN9UEV2</accession>
<dbReference type="AlphaFoldDB" id="A0AAN9UEV2"/>
<keyword evidence="3" id="KW-1185">Reference proteome</keyword>
<gene>
    <name evidence="2" type="ORF">SLS62_009662</name>
</gene>
<sequence length="274" mass="30726">MALNPLSEVGANPSLETRDGPSLSEVDVSSDYGTPNLLFLYYIPYIPSSAKPAMDELKEDLWSWHAWELAQAEKQVKRQIDSGNLPVDDSVASRIKRTNYRAKVVQALRDTSEVWQQVYDERKSSWGPVDVKKGEENGVIGEQLRRRYLTEAGLPQPLSVLLNVVNPTIATDTQAGSKYFFSHSYLKYDEAAKGFQPDIRATTFSVTQKAKEEGDESTATVKISYDDYKIRFDRALWAEQRQLAKDVIEEGMAILKVTSLSFFIDVSNAVSGSI</sequence>
<comment type="caution">
    <text evidence="2">The sequence shown here is derived from an EMBL/GenBank/DDBJ whole genome shotgun (WGS) entry which is preliminary data.</text>
</comment>
<evidence type="ECO:0000313" key="2">
    <source>
        <dbReference type="EMBL" id="KAK7745696.1"/>
    </source>
</evidence>
<reference evidence="2 3" key="1">
    <citation type="submission" date="2024-02" db="EMBL/GenBank/DDBJ databases">
        <title>De novo assembly and annotation of 12 fungi associated with fruit tree decline syndrome in Ontario, Canada.</title>
        <authorList>
            <person name="Sulman M."/>
            <person name="Ellouze W."/>
            <person name="Ilyukhin E."/>
        </authorList>
    </citation>
    <scope>NUCLEOTIDE SEQUENCE [LARGE SCALE GENOMIC DNA]</scope>
    <source>
        <strain evidence="2 3">M11/M66-122</strain>
    </source>
</reference>
<dbReference type="EMBL" id="JAKJXP020000105">
    <property type="protein sequence ID" value="KAK7745696.1"/>
    <property type="molecule type" value="Genomic_DNA"/>
</dbReference>
<feature type="region of interest" description="Disordered" evidence="1">
    <location>
        <begin position="1"/>
        <end position="27"/>
    </location>
</feature>
<proteinExistence type="predicted"/>
<protein>
    <submittedName>
        <fullName evidence="2">Uncharacterized protein</fullName>
    </submittedName>
</protein>
<name>A0AAN9UEV2_9PEZI</name>
<evidence type="ECO:0000313" key="3">
    <source>
        <dbReference type="Proteomes" id="UP001320420"/>
    </source>
</evidence>
<organism evidence="2 3">
    <name type="scientific">Diatrype stigma</name>
    <dbReference type="NCBI Taxonomy" id="117547"/>
    <lineage>
        <taxon>Eukaryota</taxon>
        <taxon>Fungi</taxon>
        <taxon>Dikarya</taxon>
        <taxon>Ascomycota</taxon>
        <taxon>Pezizomycotina</taxon>
        <taxon>Sordariomycetes</taxon>
        <taxon>Xylariomycetidae</taxon>
        <taxon>Xylariales</taxon>
        <taxon>Diatrypaceae</taxon>
        <taxon>Diatrype</taxon>
    </lineage>
</organism>